<keyword evidence="1" id="KW-0812">Transmembrane</keyword>
<keyword evidence="1" id="KW-0472">Membrane</keyword>
<evidence type="ECO:0000256" key="1">
    <source>
        <dbReference type="SAM" id="Phobius"/>
    </source>
</evidence>
<keyword evidence="1" id="KW-1133">Transmembrane helix</keyword>
<accession>A0A077ZXC7</accession>
<feature type="transmembrane region" description="Helical" evidence="1">
    <location>
        <begin position="175"/>
        <end position="197"/>
    </location>
</feature>
<organism evidence="2 3">
    <name type="scientific">Stylonychia lemnae</name>
    <name type="common">Ciliate</name>
    <dbReference type="NCBI Taxonomy" id="5949"/>
    <lineage>
        <taxon>Eukaryota</taxon>
        <taxon>Sar</taxon>
        <taxon>Alveolata</taxon>
        <taxon>Ciliophora</taxon>
        <taxon>Intramacronucleata</taxon>
        <taxon>Spirotrichea</taxon>
        <taxon>Stichotrichia</taxon>
        <taxon>Sporadotrichida</taxon>
        <taxon>Oxytrichidae</taxon>
        <taxon>Stylonychinae</taxon>
        <taxon>Stylonychia</taxon>
    </lineage>
</organism>
<evidence type="ECO:0000313" key="2">
    <source>
        <dbReference type="EMBL" id="CDW73201.1"/>
    </source>
</evidence>
<sequence>MNNLKFDLAFQVQLDGSYAPQDLSKYLEIKFSEIDFEWAHDGKSYSQNYREIPLIKCPNGRFNNETVQTDNIKLTESYLCPQTIDFKFRGSFVSKKSTYILLGFKKCLQKNMDAQKKNITCASEAEINSVFDRLSVNVALMNQFVDVDDKSSNPIKTLIKSLYMTSNSMFSISDALSTTGGFIGIISIILNYFLCWFQDIMFYQQIIHDMFYVEKKNDMPRVLNEKNQCNLKLHPSIGIRQNQDSKSKPQFKSKENGNRYQTLLNTIKQRVKFRFTLGELFRALCLCVKTTSSKKIEQRKRLFKIARKKIDNLFEIERIFKTMKTAKLLNKIILSKYQRKLTPFFRSSLVRSKIDLSDIKNVDQKQHLCNKKEELSDWSMKLF</sequence>
<dbReference type="InParanoid" id="A0A077ZXC7"/>
<protein>
    <submittedName>
        <fullName evidence="2">Uncharacterized protein</fullName>
    </submittedName>
</protein>
<dbReference type="GO" id="GO:0005634">
    <property type="term" value="C:nucleus"/>
    <property type="evidence" value="ECO:0007669"/>
    <property type="project" value="TreeGrafter"/>
</dbReference>
<dbReference type="PANTHER" id="PTHR31398:SF0">
    <property type="entry name" value="MEIOTIC NUCLEAR DIVISION PROTEIN 1 HOMOLOG"/>
    <property type="match status" value="1"/>
</dbReference>
<dbReference type="GO" id="GO:0007131">
    <property type="term" value="P:reciprocal meiotic recombination"/>
    <property type="evidence" value="ECO:0007669"/>
    <property type="project" value="TreeGrafter"/>
</dbReference>
<dbReference type="AlphaFoldDB" id="A0A077ZXC7"/>
<keyword evidence="3" id="KW-1185">Reference proteome</keyword>
<reference evidence="2 3" key="1">
    <citation type="submission" date="2014-06" db="EMBL/GenBank/DDBJ databases">
        <authorList>
            <person name="Swart Estienne"/>
        </authorList>
    </citation>
    <scope>NUCLEOTIDE SEQUENCE [LARGE SCALE GENOMIC DNA]</scope>
    <source>
        <strain evidence="2 3">130c</strain>
    </source>
</reference>
<dbReference type="Proteomes" id="UP000039865">
    <property type="component" value="Unassembled WGS sequence"/>
</dbReference>
<name>A0A077ZXC7_STYLE</name>
<dbReference type="PANTHER" id="PTHR31398">
    <property type="entry name" value="MEIOTIC NUCLEAR DIVISION PROTEIN 1 HOMOLOG"/>
    <property type="match status" value="1"/>
</dbReference>
<dbReference type="OrthoDB" id="298603at2759"/>
<gene>
    <name evidence="2" type="primary">Contig10313.g11002</name>
    <name evidence="2" type="ORF">STYLEM_2177</name>
</gene>
<dbReference type="EMBL" id="CCKQ01002107">
    <property type="protein sequence ID" value="CDW73201.1"/>
    <property type="molecule type" value="Genomic_DNA"/>
</dbReference>
<evidence type="ECO:0000313" key="3">
    <source>
        <dbReference type="Proteomes" id="UP000039865"/>
    </source>
</evidence>
<proteinExistence type="predicted"/>